<reference evidence="1 2" key="1">
    <citation type="submission" date="2022-05" db="EMBL/GenBank/DDBJ databases">
        <title>Complete sequence of strain NY11312.</title>
        <authorList>
            <person name="Zhou D."/>
        </authorList>
    </citation>
    <scope>NUCLEOTIDE SEQUENCE [LARGE SCALE GENOMIC DNA]</scope>
    <source>
        <strain evidence="1 2">NY11312</strain>
    </source>
</reference>
<evidence type="ECO:0000313" key="2">
    <source>
        <dbReference type="Proteomes" id="UP001211866"/>
    </source>
</evidence>
<name>A0ABY7N7D9_ALCFA</name>
<protein>
    <submittedName>
        <fullName evidence="1">Uncharacterized protein</fullName>
    </submittedName>
</protein>
<proteinExistence type="predicted"/>
<evidence type="ECO:0000313" key="1">
    <source>
        <dbReference type="EMBL" id="WBM40012.1"/>
    </source>
</evidence>
<keyword evidence="2" id="KW-1185">Reference proteome</keyword>
<gene>
    <name evidence="1" type="ORF">M2J83_09440</name>
</gene>
<dbReference type="EMBL" id="CP096916">
    <property type="protein sequence ID" value="WBM40012.1"/>
    <property type="molecule type" value="Genomic_DNA"/>
</dbReference>
<dbReference type="Proteomes" id="UP001211866">
    <property type="component" value="Chromosome"/>
</dbReference>
<sequence>MRQVHAQIRLITAANFSGFMELSRSEQRDALLALLASSEFAIDLLDQLPLAK</sequence>
<dbReference type="RefSeq" id="WP_270119939.1">
    <property type="nucleotide sequence ID" value="NZ_CP096916.1"/>
</dbReference>
<accession>A0ABY7N7D9</accession>
<organism evidence="1 2">
    <name type="scientific">Alcaligenes faecalis</name>
    <dbReference type="NCBI Taxonomy" id="511"/>
    <lineage>
        <taxon>Bacteria</taxon>
        <taxon>Pseudomonadati</taxon>
        <taxon>Pseudomonadota</taxon>
        <taxon>Betaproteobacteria</taxon>
        <taxon>Burkholderiales</taxon>
        <taxon>Alcaligenaceae</taxon>
        <taxon>Alcaligenes</taxon>
    </lineage>
</organism>